<dbReference type="RefSeq" id="WP_147826092.1">
    <property type="nucleotide sequence ID" value="NZ_BAAARG010000003.1"/>
</dbReference>
<protein>
    <submittedName>
        <fullName evidence="2">Uncharacterized protein</fullName>
    </submittedName>
</protein>
<dbReference type="EMBL" id="VRSW01000003">
    <property type="protein sequence ID" value="TXK04036.1"/>
    <property type="molecule type" value="Genomic_DNA"/>
</dbReference>
<name>A0A5C8HL68_9MICO</name>
<sequence>MNTPMTPPDSSPTTSDNRSLGPLLRDAQALVANATERALADAGSSLREFRLLDRLARLGEIDHAERARHIRHSLDVKVAQPGSVAATFAARGWIAFTDQAWRLTPAGEAECARLDDIITASIPAAHGDALNEALTSLIDSLGGADAAREARRTKRDQMRERMASRMPGFGPWRGMRHGMHPGMRHGMRHAHAEHAHAEHPHASDVNREFCGSEQHGDHSRGRHGHPRGFGMHHGRGRGRHRNGGASEQS</sequence>
<comment type="caution">
    <text evidence="2">The sequence shown here is derived from an EMBL/GenBank/DDBJ whole genome shotgun (WGS) entry which is preliminary data.</text>
</comment>
<keyword evidence="3" id="KW-1185">Reference proteome</keyword>
<feature type="region of interest" description="Disordered" evidence="1">
    <location>
        <begin position="142"/>
        <end position="249"/>
    </location>
</feature>
<proteinExistence type="predicted"/>
<feature type="region of interest" description="Disordered" evidence="1">
    <location>
        <begin position="1"/>
        <end position="20"/>
    </location>
</feature>
<dbReference type="SUPFAM" id="SSF46785">
    <property type="entry name" value="Winged helix' DNA-binding domain"/>
    <property type="match status" value="1"/>
</dbReference>
<feature type="compositionally biased region" description="Basic residues" evidence="1">
    <location>
        <begin position="220"/>
        <end position="242"/>
    </location>
</feature>
<dbReference type="InterPro" id="IPR036390">
    <property type="entry name" value="WH_DNA-bd_sf"/>
</dbReference>
<feature type="compositionally biased region" description="Pro residues" evidence="1">
    <location>
        <begin position="1"/>
        <end position="10"/>
    </location>
</feature>
<accession>A0A5C8HL68</accession>
<dbReference type="Proteomes" id="UP000321196">
    <property type="component" value="Unassembled WGS sequence"/>
</dbReference>
<organism evidence="2 3">
    <name type="scientific">Microbacterium mitrae</name>
    <dbReference type="NCBI Taxonomy" id="664640"/>
    <lineage>
        <taxon>Bacteria</taxon>
        <taxon>Bacillati</taxon>
        <taxon>Actinomycetota</taxon>
        <taxon>Actinomycetes</taxon>
        <taxon>Micrococcales</taxon>
        <taxon>Microbacteriaceae</taxon>
        <taxon>Microbacterium</taxon>
    </lineage>
</organism>
<dbReference type="Gene3D" id="1.10.10.10">
    <property type="entry name" value="Winged helix-like DNA-binding domain superfamily/Winged helix DNA-binding domain"/>
    <property type="match status" value="1"/>
</dbReference>
<feature type="compositionally biased region" description="Basic and acidic residues" evidence="1">
    <location>
        <begin position="146"/>
        <end position="163"/>
    </location>
</feature>
<feature type="compositionally biased region" description="Basic residues" evidence="1">
    <location>
        <begin position="174"/>
        <end position="189"/>
    </location>
</feature>
<evidence type="ECO:0000313" key="3">
    <source>
        <dbReference type="Proteomes" id="UP000321196"/>
    </source>
</evidence>
<evidence type="ECO:0000313" key="2">
    <source>
        <dbReference type="EMBL" id="TXK04036.1"/>
    </source>
</evidence>
<dbReference type="InterPro" id="IPR036388">
    <property type="entry name" value="WH-like_DNA-bd_sf"/>
</dbReference>
<feature type="compositionally biased region" description="Basic and acidic residues" evidence="1">
    <location>
        <begin position="190"/>
        <end position="207"/>
    </location>
</feature>
<reference evidence="2 3" key="1">
    <citation type="submission" date="2019-08" db="EMBL/GenBank/DDBJ databases">
        <authorList>
            <person name="Dong K."/>
        </authorList>
    </citation>
    <scope>NUCLEOTIDE SEQUENCE [LARGE SCALE GENOMIC DNA]</scope>
    <source>
        <strain evidence="2 3">M4-8</strain>
    </source>
</reference>
<gene>
    <name evidence="2" type="ORF">FVP60_09695</name>
</gene>
<dbReference type="AlphaFoldDB" id="A0A5C8HL68"/>
<evidence type="ECO:0000256" key="1">
    <source>
        <dbReference type="SAM" id="MobiDB-lite"/>
    </source>
</evidence>